<keyword evidence="16" id="KW-1185">Reference proteome</keyword>
<dbReference type="InterPro" id="IPR005265">
    <property type="entry name" value="HemJ-like"/>
</dbReference>
<dbReference type="EMBL" id="VORB01000005">
    <property type="protein sequence ID" value="TXC78950.1"/>
    <property type="molecule type" value="Genomic_DNA"/>
</dbReference>
<comment type="subcellular location">
    <subcellularLocation>
        <location evidence="1 14">Cell membrane</location>
        <topology evidence="1 14">Multi-pass membrane protein</topology>
    </subcellularLocation>
</comment>
<comment type="subunit">
    <text evidence="14">Homodimer.</text>
</comment>
<comment type="pathway">
    <text evidence="2 14">Porphyrin-containing compound metabolism; protoporphyrin-IX biosynthesis; protoporphyrin-IX from protoporphyrinogen-IX: step 1/1.</text>
</comment>
<dbReference type="Pfam" id="PF03653">
    <property type="entry name" value="UPF0093"/>
    <property type="match status" value="1"/>
</dbReference>
<evidence type="ECO:0000256" key="2">
    <source>
        <dbReference type="ARBA" id="ARBA00005073"/>
    </source>
</evidence>
<keyword evidence="7 14" id="KW-0812">Transmembrane</keyword>
<evidence type="ECO:0000256" key="7">
    <source>
        <dbReference type="ARBA" id="ARBA00022692"/>
    </source>
</evidence>
<comment type="cofactor">
    <cofactor evidence="14">
        <name>heme b</name>
        <dbReference type="ChEBI" id="CHEBI:60344"/>
    </cofactor>
    <text evidence="14">Binds 1 heme b (iron(II)-protoporphyrin IX) group per subunit.</text>
</comment>
<gene>
    <name evidence="15" type="ORF">FRX97_06965</name>
</gene>
<proteinExistence type="inferred from homology"/>
<comment type="function">
    <text evidence="14">Catalyzes the oxidation of protoporphyrinogen IX to protoporphyrin IX.</text>
</comment>
<evidence type="ECO:0000256" key="13">
    <source>
        <dbReference type="ARBA" id="ARBA00048390"/>
    </source>
</evidence>
<dbReference type="UniPathway" id="UPA00251">
    <property type="reaction ID" value="UER00324"/>
</dbReference>
<dbReference type="GO" id="GO:0070818">
    <property type="term" value="F:protoporphyrinogen oxidase activity"/>
    <property type="evidence" value="ECO:0007669"/>
    <property type="project" value="UniProtKB-UniRule"/>
</dbReference>
<evidence type="ECO:0000256" key="4">
    <source>
        <dbReference type="ARBA" id="ARBA00017504"/>
    </source>
</evidence>
<feature type="transmembrane region" description="Helical" evidence="14">
    <location>
        <begin position="56"/>
        <end position="76"/>
    </location>
</feature>
<name>A0A5C6V294_9FLAO</name>
<feature type="transmembrane region" description="Helical" evidence="14">
    <location>
        <begin position="82"/>
        <end position="101"/>
    </location>
</feature>
<dbReference type="EC" id="1.3.99.-" evidence="14"/>
<feature type="transmembrane region" description="Helical" evidence="14">
    <location>
        <begin position="122"/>
        <end position="144"/>
    </location>
</feature>
<dbReference type="GO" id="GO:0006782">
    <property type="term" value="P:protoporphyrinogen IX biosynthetic process"/>
    <property type="evidence" value="ECO:0007669"/>
    <property type="project" value="UniProtKB-UniRule"/>
</dbReference>
<keyword evidence="6 14" id="KW-0349">Heme</keyword>
<comment type="catalytic activity">
    <reaction evidence="13 14">
        <text>protoporphyrinogen IX + 3 A = protoporphyrin IX + 3 AH2</text>
        <dbReference type="Rhea" id="RHEA:62000"/>
        <dbReference type="ChEBI" id="CHEBI:13193"/>
        <dbReference type="ChEBI" id="CHEBI:17499"/>
        <dbReference type="ChEBI" id="CHEBI:57306"/>
        <dbReference type="ChEBI" id="CHEBI:57307"/>
    </reaction>
</comment>
<protein>
    <recommendedName>
        <fullName evidence="4 14">Protoporphyrinogen IX oxidase</fullName>
        <shortName evidence="14">PPO</shortName>
        <ecNumber evidence="14">1.3.99.-</ecNumber>
    </recommendedName>
</protein>
<keyword evidence="8 14" id="KW-0479">Metal-binding</keyword>
<feature type="binding site" description="axial binding residue" evidence="14">
    <location>
        <position position="91"/>
    </location>
    <ligand>
        <name>heme</name>
        <dbReference type="ChEBI" id="CHEBI:30413"/>
    </ligand>
    <ligandPart>
        <name>Fe</name>
        <dbReference type="ChEBI" id="CHEBI:18248"/>
    </ligandPart>
</feature>
<feature type="binding site" description="axial binding residue" evidence="14">
    <location>
        <position position="10"/>
    </location>
    <ligand>
        <name>heme</name>
        <dbReference type="ChEBI" id="CHEBI:30413"/>
    </ligand>
    <ligandPart>
        <name>Fe</name>
        <dbReference type="ChEBI" id="CHEBI:18248"/>
    </ligandPart>
</feature>
<dbReference type="RefSeq" id="WP_147014474.1">
    <property type="nucleotide sequence ID" value="NZ_VORB01000005.1"/>
</dbReference>
<keyword evidence="9 14" id="KW-1133">Transmembrane helix</keyword>
<sequence length="185" mass="21666">MDFTAFKALHLVFMVSWFAGLFYMPRLFVYHAEASKKDNPERDILCNQFKIMQRRLWYIITWPACILTLVFGISMLVANPAYLQLAWMHLKLAFVFGLFLYHLSCGRYFRKFQKDIIPGSSLLFRMWNEIATILLIAIVFVVVYKDLFNWIWGVAGILGVAVLLTLSIMAYKKKRQKKESENSDS</sequence>
<evidence type="ECO:0000256" key="8">
    <source>
        <dbReference type="ARBA" id="ARBA00022723"/>
    </source>
</evidence>
<dbReference type="PANTHER" id="PTHR40255">
    <property type="entry name" value="UPF0093 MEMBRANE PROTEIN SLR1790"/>
    <property type="match status" value="1"/>
</dbReference>
<dbReference type="Proteomes" id="UP000321168">
    <property type="component" value="Unassembled WGS sequence"/>
</dbReference>
<comment type="caution">
    <text evidence="15">The sequence shown here is derived from an EMBL/GenBank/DDBJ whole genome shotgun (WGS) entry which is preliminary data.</text>
</comment>
<evidence type="ECO:0000256" key="9">
    <source>
        <dbReference type="ARBA" id="ARBA00022989"/>
    </source>
</evidence>
<evidence type="ECO:0000313" key="15">
    <source>
        <dbReference type="EMBL" id="TXC78950.1"/>
    </source>
</evidence>
<dbReference type="HAMAP" id="MF_02239">
    <property type="entry name" value="HemJ"/>
    <property type="match status" value="1"/>
</dbReference>
<reference evidence="15 16" key="1">
    <citation type="submission" date="2019-08" db="EMBL/GenBank/DDBJ databases">
        <title>Genome of Luteibaculum oceani JCM 18817.</title>
        <authorList>
            <person name="Bowman J.P."/>
        </authorList>
    </citation>
    <scope>NUCLEOTIDE SEQUENCE [LARGE SCALE GENOMIC DNA]</scope>
    <source>
        <strain evidence="15 16">JCM 18817</strain>
    </source>
</reference>
<dbReference type="AlphaFoldDB" id="A0A5C6V294"/>
<dbReference type="GO" id="GO:0005886">
    <property type="term" value="C:plasma membrane"/>
    <property type="evidence" value="ECO:0007669"/>
    <property type="project" value="UniProtKB-SubCell"/>
</dbReference>
<evidence type="ECO:0000256" key="10">
    <source>
        <dbReference type="ARBA" id="ARBA00023002"/>
    </source>
</evidence>
<dbReference type="PANTHER" id="PTHR40255:SF1">
    <property type="entry name" value="PROTOPORPHYRINOGEN IX OXIDASE"/>
    <property type="match status" value="1"/>
</dbReference>
<accession>A0A5C6V294</accession>
<evidence type="ECO:0000256" key="3">
    <source>
        <dbReference type="ARBA" id="ARBA00006501"/>
    </source>
</evidence>
<evidence type="ECO:0000256" key="14">
    <source>
        <dbReference type="HAMAP-Rule" id="MF_02239"/>
    </source>
</evidence>
<evidence type="ECO:0000256" key="11">
    <source>
        <dbReference type="ARBA" id="ARBA00023004"/>
    </source>
</evidence>
<feature type="transmembrane region" description="Helical" evidence="14">
    <location>
        <begin position="150"/>
        <end position="171"/>
    </location>
</feature>
<evidence type="ECO:0000256" key="5">
    <source>
        <dbReference type="ARBA" id="ARBA00022475"/>
    </source>
</evidence>
<evidence type="ECO:0000256" key="1">
    <source>
        <dbReference type="ARBA" id="ARBA00004651"/>
    </source>
</evidence>
<organism evidence="15 16">
    <name type="scientific">Luteibaculum oceani</name>
    <dbReference type="NCBI Taxonomy" id="1294296"/>
    <lineage>
        <taxon>Bacteria</taxon>
        <taxon>Pseudomonadati</taxon>
        <taxon>Bacteroidota</taxon>
        <taxon>Flavobacteriia</taxon>
        <taxon>Flavobacteriales</taxon>
        <taxon>Luteibaculaceae</taxon>
        <taxon>Luteibaculum</taxon>
    </lineage>
</organism>
<keyword evidence="11 14" id="KW-0408">Iron</keyword>
<keyword evidence="10 14" id="KW-0560">Oxidoreductase</keyword>
<keyword evidence="5 14" id="KW-1003">Cell membrane</keyword>
<evidence type="ECO:0000256" key="12">
    <source>
        <dbReference type="ARBA" id="ARBA00023136"/>
    </source>
</evidence>
<comment type="similarity">
    <text evidence="3 14">Belongs to the HemJ family.</text>
</comment>
<keyword evidence="12 14" id="KW-0472">Membrane</keyword>
<feature type="transmembrane region" description="Helical" evidence="14">
    <location>
        <begin position="6"/>
        <end position="29"/>
    </location>
</feature>
<dbReference type="GO" id="GO:0046872">
    <property type="term" value="F:metal ion binding"/>
    <property type="evidence" value="ECO:0007669"/>
    <property type="project" value="UniProtKB-KW"/>
</dbReference>
<evidence type="ECO:0000313" key="16">
    <source>
        <dbReference type="Proteomes" id="UP000321168"/>
    </source>
</evidence>
<evidence type="ECO:0000256" key="6">
    <source>
        <dbReference type="ARBA" id="ARBA00022617"/>
    </source>
</evidence>
<dbReference type="OrthoDB" id="9800824at2"/>